<dbReference type="AlphaFoldDB" id="A0AAE8MT16"/>
<reference evidence="1" key="1">
    <citation type="submission" date="2018-03" db="EMBL/GenBank/DDBJ databases">
        <authorList>
            <person name="Guldener U."/>
        </authorList>
    </citation>
    <scope>NUCLEOTIDE SEQUENCE</scope>
</reference>
<sequence>MAAREGWRRPPGTEPRIEPTEKLGIFLYDWMRSLLVLGSHIDYATILYEGILDSIEFRVNGGVRCHIDMESWLSMVEPEYRPQRERGQRERFGQWKQWVTEKRHLRRLGHGASGKRPHDSILINREEDAAPPSYHLCLNR</sequence>
<keyword evidence="2" id="KW-1185">Reference proteome</keyword>
<evidence type="ECO:0000313" key="1">
    <source>
        <dbReference type="EMBL" id="SPN99259.1"/>
    </source>
</evidence>
<comment type="caution">
    <text evidence="1">The sequence shown here is derived from an EMBL/GenBank/DDBJ whole genome shotgun (WGS) entry which is preliminary data.</text>
</comment>
<organism evidence="1 2">
    <name type="scientific">Cephalotrichum gorgonifer</name>
    <dbReference type="NCBI Taxonomy" id="2041049"/>
    <lineage>
        <taxon>Eukaryota</taxon>
        <taxon>Fungi</taxon>
        <taxon>Dikarya</taxon>
        <taxon>Ascomycota</taxon>
        <taxon>Pezizomycotina</taxon>
        <taxon>Sordariomycetes</taxon>
        <taxon>Hypocreomycetidae</taxon>
        <taxon>Microascales</taxon>
        <taxon>Microascaceae</taxon>
        <taxon>Cephalotrichum</taxon>
    </lineage>
</organism>
<protein>
    <submittedName>
        <fullName evidence="1">Uncharacterized protein</fullName>
    </submittedName>
</protein>
<evidence type="ECO:0000313" key="2">
    <source>
        <dbReference type="Proteomes" id="UP001187682"/>
    </source>
</evidence>
<proteinExistence type="predicted"/>
<accession>A0AAE8MT16</accession>
<dbReference type="EMBL" id="ONZQ02000002">
    <property type="protein sequence ID" value="SPN99259.1"/>
    <property type="molecule type" value="Genomic_DNA"/>
</dbReference>
<name>A0AAE8MT16_9PEZI</name>
<dbReference type="Proteomes" id="UP001187682">
    <property type="component" value="Unassembled WGS sequence"/>
</dbReference>
<gene>
    <name evidence="1" type="ORF">DNG_02296</name>
</gene>